<dbReference type="InterPro" id="IPR016181">
    <property type="entry name" value="Acyl_CoA_acyltransferase"/>
</dbReference>
<name>A0A174TLA7_9CLOT</name>
<protein>
    <submittedName>
        <fullName evidence="4">N-acetyltransferase GCN5</fullName>
    </submittedName>
</protein>
<dbReference type="InterPro" id="IPR051556">
    <property type="entry name" value="N-term/lysine_N-AcTrnsfr"/>
</dbReference>
<dbReference type="SUPFAM" id="SSF55729">
    <property type="entry name" value="Acyl-CoA N-acyltransferases (Nat)"/>
    <property type="match status" value="1"/>
</dbReference>
<keyword evidence="1 4" id="KW-0808">Transferase</keyword>
<evidence type="ECO:0000313" key="5">
    <source>
        <dbReference type="Proteomes" id="UP000095563"/>
    </source>
</evidence>
<keyword evidence="2" id="KW-0012">Acyltransferase</keyword>
<evidence type="ECO:0000259" key="3">
    <source>
        <dbReference type="PROSITE" id="PS51186"/>
    </source>
</evidence>
<dbReference type="EMBL" id="CZBO01000003">
    <property type="protein sequence ID" value="CUQ08365.1"/>
    <property type="molecule type" value="Genomic_DNA"/>
</dbReference>
<organism evidence="4 5">
    <name type="scientific">Clostridium baratii</name>
    <dbReference type="NCBI Taxonomy" id="1561"/>
    <lineage>
        <taxon>Bacteria</taxon>
        <taxon>Bacillati</taxon>
        <taxon>Bacillota</taxon>
        <taxon>Clostridia</taxon>
        <taxon>Eubacteriales</taxon>
        <taxon>Clostridiaceae</taxon>
        <taxon>Clostridium</taxon>
    </lineage>
</organism>
<accession>A0A174TLA7</accession>
<sequence>MIKSYLELSCEEKDKLLVFLNRNDENVALSEMRKMFENKVYGNGEGILVFKKDNKVICVGRVVLKEIPLTGIAYIHFLDILESVENKKEVIKEMINECYKKAEEYNANKILLGFRKKETTEMLHEIGFDADYAAKIMTLQDRTKKEKVLNIEEINKKNKLEYMRLYNESFNNMPHGASLDEEEAEEYLNENNTGNKYFIVSNLNENIGVLNTTIKGKQGTFDIGLSSKFRGKGYGKRLLETAIDFLESKDIENVYLIVIETNKIAYKMYKKRGFMEDKVLSYWISLK</sequence>
<dbReference type="Gene3D" id="3.40.630.30">
    <property type="match status" value="1"/>
</dbReference>
<evidence type="ECO:0000313" key="4">
    <source>
        <dbReference type="EMBL" id="CUQ08365.1"/>
    </source>
</evidence>
<proteinExistence type="predicted"/>
<dbReference type="PROSITE" id="PS51186">
    <property type="entry name" value="GNAT"/>
    <property type="match status" value="1"/>
</dbReference>
<dbReference type="InterPro" id="IPR000182">
    <property type="entry name" value="GNAT_dom"/>
</dbReference>
<dbReference type="CDD" id="cd04301">
    <property type="entry name" value="NAT_SF"/>
    <property type="match status" value="1"/>
</dbReference>
<reference evidence="4 5" key="1">
    <citation type="submission" date="2015-09" db="EMBL/GenBank/DDBJ databases">
        <authorList>
            <consortium name="Pathogen Informatics"/>
        </authorList>
    </citation>
    <scope>NUCLEOTIDE SEQUENCE [LARGE SCALE GENOMIC DNA]</scope>
    <source>
        <strain evidence="4 5">2789STDY5834956</strain>
    </source>
</reference>
<dbReference type="PANTHER" id="PTHR42919:SF8">
    <property type="entry name" value="N-ALPHA-ACETYLTRANSFERASE 50"/>
    <property type="match status" value="1"/>
</dbReference>
<evidence type="ECO:0000256" key="1">
    <source>
        <dbReference type="ARBA" id="ARBA00022679"/>
    </source>
</evidence>
<dbReference type="AlphaFoldDB" id="A0A174TLA7"/>
<feature type="domain" description="N-acetyltransferase" evidence="3">
    <location>
        <begin position="149"/>
        <end position="287"/>
    </location>
</feature>
<dbReference type="Proteomes" id="UP000095563">
    <property type="component" value="Unassembled WGS sequence"/>
</dbReference>
<dbReference type="RefSeq" id="WP_055207712.1">
    <property type="nucleotide sequence ID" value="NZ_CZBO01000003.1"/>
</dbReference>
<evidence type="ECO:0000256" key="2">
    <source>
        <dbReference type="ARBA" id="ARBA00023315"/>
    </source>
</evidence>
<dbReference type="GO" id="GO:0016747">
    <property type="term" value="F:acyltransferase activity, transferring groups other than amino-acyl groups"/>
    <property type="evidence" value="ECO:0007669"/>
    <property type="project" value="InterPro"/>
</dbReference>
<dbReference type="Pfam" id="PF00583">
    <property type="entry name" value="Acetyltransf_1"/>
    <property type="match status" value="1"/>
</dbReference>
<dbReference type="PANTHER" id="PTHR42919">
    <property type="entry name" value="N-ALPHA-ACETYLTRANSFERASE"/>
    <property type="match status" value="1"/>
</dbReference>
<gene>
    <name evidence="4" type="ORF">ERS852568_01820</name>
</gene>